<gene>
    <name evidence="1" type="ORF">BS47DRAFT_1359684</name>
</gene>
<dbReference type="InterPro" id="IPR018803">
    <property type="entry name" value="Ish1/Msc1-like"/>
</dbReference>
<evidence type="ECO:0000313" key="2">
    <source>
        <dbReference type="Proteomes" id="UP000886523"/>
    </source>
</evidence>
<dbReference type="AlphaFoldDB" id="A0A9P6DWF4"/>
<evidence type="ECO:0000313" key="1">
    <source>
        <dbReference type="EMBL" id="KAF9517416.1"/>
    </source>
</evidence>
<sequence length="502" mass="57157">MNPYVSLKEGNFSALVRCWGETDQPVSGLYRKSKTEAHSRGFWRGVTIIALRLGSMQRVSSFATRRYYPYSRPSAHVIVSNDALDEFEEPAAWSSWNQEQLTEWLGEHGIQVPKGYTPEQLSELVQANWYAGTTWNSHQVDSVKSLYESVKEKSFDSYRAYTSAASSLSTAASTTVHQAEQSASGLTASASAIIASGPGVAQQTLDNTKDYVYSTWGDNELQTYLKNRGFLHDKDQTTRDQLFTLMKEAYGSVADPIWNAMDMTGFIRMAIIRTPFEKKRDKLTSLMSRYYYDVSESIYSSWDESHLKEWLVEHNVIKSNAQLTREKLLKLVSDNYANAQDTIWGGWRDSDIRDWLIEHGYLRSDAQVKRDELVKLMNDKYIDMSARTASYLTWPDARLRAYLREHGVDDAYVPTSRPDLLHEVRIRWIQTNNHVETLIQALRDKISSGIELAEEQLNVILETLTGTGESIKRRASDHGDCACEKVKEASERVGGNMLKNEL</sequence>
<organism evidence="1 2">
    <name type="scientific">Hydnum rufescens UP504</name>
    <dbReference type="NCBI Taxonomy" id="1448309"/>
    <lineage>
        <taxon>Eukaryota</taxon>
        <taxon>Fungi</taxon>
        <taxon>Dikarya</taxon>
        <taxon>Basidiomycota</taxon>
        <taxon>Agaricomycotina</taxon>
        <taxon>Agaricomycetes</taxon>
        <taxon>Cantharellales</taxon>
        <taxon>Hydnaceae</taxon>
        <taxon>Hydnum</taxon>
    </lineage>
</organism>
<accession>A0A9P6DWF4</accession>
<comment type="caution">
    <text evidence="1">The sequence shown here is derived from an EMBL/GenBank/DDBJ whole genome shotgun (WGS) entry which is preliminary data.</text>
</comment>
<reference evidence="1" key="1">
    <citation type="journal article" date="2020" name="Nat. Commun.">
        <title>Large-scale genome sequencing of mycorrhizal fungi provides insights into the early evolution of symbiotic traits.</title>
        <authorList>
            <person name="Miyauchi S."/>
            <person name="Kiss E."/>
            <person name="Kuo A."/>
            <person name="Drula E."/>
            <person name="Kohler A."/>
            <person name="Sanchez-Garcia M."/>
            <person name="Morin E."/>
            <person name="Andreopoulos B."/>
            <person name="Barry K.W."/>
            <person name="Bonito G."/>
            <person name="Buee M."/>
            <person name="Carver A."/>
            <person name="Chen C."/>
            <person name="Cichocki N."/>
            <person name="Clum A."/>
            <person name="Culley D."/>
            <person name="Crous P.W."/>
            <person name="Fauchery L."/>
            <person name="Girlanda M."/>
            <person name="Hayes R.D."/>
            <person name="Keri Z."/>
            <person name="LaButti K."/>
            <person name="Lipzen A."/>
            <person name="Lombard V."/>
            <person name="Magnuson J."/>
            <person name="Maillard F."/>
            <person name="Murat C."/>
            <person name="Nolan M."/>
            <person name="Ohm R.A."/>
            <person name="Pangilinan J."/>
            <person name="Pereira M.F."/>
            <person name="Perotto S."/>
            <person name="Peter M."/>
            <person name="Pfister S."/>
            <person name="Riley R."/>
            <person name="Sitrit Y."/>
            <person name="Stielow J.B."/>
            <person name="Szollosi G."/>
            <person name="Zifcakova L."/>
            <person name="Stursova M."/>
            <person name="Spatafora J.W."/>
            <person name="Tedersoo L."/>
            <person name="Vaario L.M."/>
            <person name="Yamada A."/>
            <person name="Yan M."/>
            <person name="Wang P."/>
            <person name="Xu J."/>
            <person name="Bruns T."/>
            <person name="Baldrian P."/>
            <person name="Vilgalys R."/>
            <person name="Dunand C."/>
            <person name="Henrissat B."/>
            <person name="Grigoriev I.V."/>
            <person name="Hibbett D."/>
            <person name="Nagy L.G."/>
            <person name="Martin F.M."/>
        </authorList>
    </citation>
    <scope>NUCLEOTIDE SEQUENCE</scope>
    <source>
        <strain evidence="1">UP504</strain>
    </source>
</reference>
<protein>
    <submittedName>
        <fullName evidence="1">Uncharacterized protein</fullName>
    </submittedName>
</protein>
<dbReference type="EMBL" id="MU128932">
    <property type="protein sequence ID" value="KAF9517416.1"/>
    <property type="molecule type" value="Genomic_DNA"/>
</dbReference>
<name>A0A9P6DWF4_9AGAM</name>
<dbReference type="OrthoDB" id="2527403at2759"/>
<dbReference type="Proteomes" id="UP000886523">
    <property type="component" value="Unassembled WGS sequence"/>
</dbReference>
<proteinExistence type="predicted"/>
<keyword evidence="2" id="KW-1185">Reference proteome</keyword>
<dbReference type="Pfam" id="PF10281">
    <property type="entry name" value="Ish1"/>
    <property type="match status" value="3"/>
</dbReference>